<comment type="caution">
    <text evidence="1">The sequence shown here is derived from an EMBL/GenBank/DDBJ whole genome shotgun (WGS) entry which is preliminary data.</text>
</comment>
<organism evidence="1">
    <name type="scientific">marine sediment metagenome</name>
    <dbReference type="NCBI Taxonomy" id="412755"/>
    <lineage>
        <taxon>unclassified sequences</taxon>
        <taxon>metagenomes</taxon>
        <taxon>ecological metagenomes</taxon>
    </lineage>
</organism>
<sequence length="72" mass="8396">MRYEKQTPRLTVKFVDSDTNTVLFELKDRTWMNVGELLNDGAVSSIMTNERKNKKVTQNLMVLVVGEYELKE</sequence>
<gene>
    <name evidence="1" type="ORF">S12H4_12710</name>
</gene>
<name>X1RZ56_9ZZZZ</name>
<dbReference type="AlphaFoldDB" id="X1RZ56"/>
<evidence type="ECO:0000313" key="1">
    <source>
        <dbReference type="EMBL" id="GAI85938.1"/>
    </source>
</evidence>
<accession>X1RZ56</accession>
<protein>
    <submittedName>
        <fullName evidence="1">Uncharacterized protein</fullName>
    </submittedName>
</protein>
<dbReference type="EMBL" id="BARW01006072">
    <property type="protein sequence ID" value="GAI85938.1"/>
    <property type="molecule type" value="Genomic_DNA"/>
</dbReference>
<reference evidence="1" key="1">
    <citation type="journal article" date="2014" name="Front. Microbiol.">
        <title>High frequency of phylogenetically diverse reductive dehalogenase-homologous genes in deep subseafloor sedimentary metagenomes.</title>
        <authorList>
            <person name="Kawai M."/>
            <person name="Futagami T."/>
            <person name="Toyoda A."/>
            <person name="Takaki Y."/>
            <person name="Nishi S."/>
            <person name="Hori S."/>
            <person name="Arai W."/>
            <person name="Tsubouchi T."/>
            <person name="Morono Y."/>
            <person name="Uchiyama I."/>
            <person name="Ito T."/>
            <person name="Fujiyama A."/>
            <person name="Inagaki F."/>
            <person name="Takami H."/>
        </authorList>
    </citation>
    <scope>NUCLEOTIDE SEQUENCE</scope>
    <source>
        <strain evidence="1">Expedition CK06-06</strain>
    </source>
</reference>
<proteinExistence type="predicted"/>